<dbReference type="Pfam" id="PF07715">
    <property type="entry name" value="Plug"/>
    <property type="match status" value="1"/>
</dbReference>
<keyword evidence="11 12" id="KW-0998">Cell outer membrane</keyword>
<dbReference type="PANTHER" id="PTHR32552:SF89">
    <property type="entry name" value="CATECHOLATE SIDEROPHORE RECEPTOR FIU"/>
    <property type="match status" value="1"/>
</dbReference>
<evidence type="ECO:0000313" key="19">
    <source>
        <dbReference type="Proteomes" id="UP000229081"/>
    </source>
</evidence>
<evidence type="ECO:0000256" key="13">
    <source>
        <dbReference type="PROSITE-ProRule" id="PRU10144"/>
    </source>
</evidence>
<evidence type="ECO:0000256" key="6">
    <source>
        <dbReference type="ARBA" id="ARBA00022729"/>
    </source>
</evidence>
<keyword evidence="4" id="KW-0410">Iron transport</keyword>
<evidence type="ECO:0000256" key="1">
    <source>
        <dbReference type="ARBA" id="ARBA00004571"/>
    </source>
</evidence>
<dbReference type="InterPro" id="IPR039426">
    <property type="entry name" value="TonB-dep_rcpt-like"/>
</dbReference>
<keyword evidence="10 12" id="KW-0472">Membrane</keyword>
<evidence type="ECO:0000256" key="12">
    <source>
        <dbReference type="PROSITE-ProRule" id="PRU01360"/>
    </source>
</evidence>
<evidence type="ECO:0000259" key="16">
    <source>
        <dbReference type="Pfam" id="PF00593"/>
    </source>
</evidence>
<feature type="chain" id="PRO_5014791279" evidence="15">
    <location>
        <begin position="23"/>
        <end position="784"/>
    </location>
</feature>
<keyword evidence="19" id="KW-1185">Reference proteome</keyword>
<evidence type="ECO:0000256" key="5">
    <source>
        <dbReference type="ARBA" id="ARBA00022692"/>
    </source>
</evidence>
<accession>A0A2K8MER5</accession>
<dbReference type="InterPro" id="IPR012910">
    <property type="entry name" value="Plug_dom"/>
</dbReference>
<evidence type="ECO:0000256" key="7">
    <source>
        <dbReference type="ARBA" id="ARBA00023004"/>
    </source>
</evidence>
<keyword evidence="5 12" id="KW-0812">Transmembrane</keyword>
<name>A0A2K8MER5_9SPHN</name>
<dbReference type="InterPro" id="IPR036942">
    <property type="entry name" value="Beta-barrel_TonB_sf"/>
</dbReference>
<feature type="domain" description="TonB-dependent receptor-like beta-barrel" evidence="16">
    <location>
        <begin position="400"/>
        <end position="754"/>
    </location>
</feature>
<dbReference type="SUPFAM" id="SSF56935">
    <property type="entry name" value="Porins"/>
    <property type="match status" value="1"/>
</dbReference>
<evidence type="ECO:0000256" key="2">
    <source>
        <dbReference type="ARBA" id="ARBA00022448"/>
    </source>
</evidence>
<dbReference type="GO" id="GO:0009279">
    <property type="term" value="C:cell outer membrane"/>
    <property type="evidence" value="ECO:0007669"/>
    <property type="project" value="UniProtKB-SubCell"/>
</dbReference>
<reference evidence="18 19" key="1">
    <citation type="submission" date="2017-11" db="EMBL/GenBank/DDBJ databases">
        <title>Complete genome sequence of Sphingomonas sp. Strain Cra20, a psychrotolerant potential plant growth promoting rhizobacteria.</title>
        <authorList>
            <person name="Luo Y."/>
        </authorList>
    </citation>
    <scope>NUCLEOTIDE SEQUENCE [LARGE SCALE GENOMIC DNA]</scope>
    <source>
        <strain evidence="18 19">Cra20</strain>
    </source>
</reference>
<evidence type="ECO:0000256" key="4">
    <source>
        <dbReference type="ARBA" id="ARBA00022496"/>
    </source>
</evidence>
<evidence type="ECO:0000256" key="15">
    <source>
        <dbReference type="SAM" id="SignalP"/>
    </source>
</evidence>
<dbReference type="Gene3D" id="2.40.170.20">
    <property type="entry name" value="TonB-dependent receptor, beta-barrel domain"/>
    <property type="match status" value="1"/>
</dbReference>
<keyword evidence="8" id="KW-0406">Ion transport</keyword>
<dbReference type="InterPro" id="IPR037066">
    <property type="entry name" value="Plug_dom_sf"/>
</dbReference>
<keyword evidence="2 12" id="KW-0813">Transport</keyword>
<evidence type="ECO:0000256" key="14">
    <source>
        <dbReference type="RuleBase" id="RU003357"/>
    </source>
</evidence>
<gene>
    <name evidence="18" type="ORF">CVN68_02690</name>
</gene>
<dbReference type="InterPro" id="IPR000531">
    <property type="entry name" value="Beta-barrel_TonB"/>
</dbReference>
<evidence type="ECO:0000256" key="11">
    <source>
        <dbReference type="ARBA" id="ARBA00023237"/>
    </source>
</evidence>
<dbReference type="KEGG" id="sphc:CVN68_02690"/>
<dbReference type="AlphaFoldDB" id="A0A2K8MER5"/>
<protein>
    <submittedName>
        <fullName evidence="18">TonB-dependent receptor</fullName>
    </submittedName>
</protein>
<keyword evidence="18" id="KW-0675">Receptor</keyword>
<comment type="subcellular location">
    <subcellularLocation>
        <location evidence="1 12">Cell outer membrane</location>
        <topology evidence="1 12">Multi-pass membrane protein</topology>
    </subcellularLocation>
</comment>
<dbReference type="RefSeq" id="WP_100280837.1">
    <property type="nucleotide sequence ID" value="NZ_CP024923.1"/>
</dbReference>
<dbReference type="PROSITE" id="PS01156">
    <property type="entry name" value="TONB_DEPENDENT_REC_2"/>
    <property type="match status" value="1"/>
</dbReference>
<evidence type="ECO:0000259" key="17">
    <source>
        <dbReference type="Pfam" id="PF07715"/>
    </source>
</evidence>
<dbReference type="Proteomes" id="UP000229081">
    <property type="component" value="Chromosome"/>
</dbReference>
<dbReference type="PANTHER" id="PTHR32552">
    <property type="entry name" value="FERRICHROME IRON RECEPTOR-RELATED"/>
    <property type="match status" value="1"/>
</dbReference>
<feature type="domain" description="TonB-dependent receptor plug" evidence="17">
    <location>
        <begin position="48"/>
        <end position="157"/>
    </location>
</feature>
<dbReference type="OrthoDB" id="7229372at2"/>
<evidence type="ECO:0000256" key="3">
    <source>
        <dbReference type="ARBA" id="ARBA00022452"/>
    </source>
</evidence>
<dbReference type="Pfam" id="PF00593">
    <property type="entry name" value="TonB_dep_Rec_b-barrel"/>
    <property type="match status" value="1"/>
</dbReference>
<proteinExistence type="inferred from homology"/>
<keyword evidence="7" id="KW-0408">Iron</keyword>
<evidence type="ECO:0000256" key="10">
    <source>
        <dbReference type="ARBA" id="ARBA00023136"/>
    </source>
</evidence>
<dbReference type="GO" id="GO:0015344">
    <property type="term" value="F:siderophore uptake transmembrane transporter activity"/>
    <property type="evidence" value="ECO:0007669"/>
    <property type="project" value="TreeGrafter"/>
</dbReference>
<keyword evidence="9 14" id="KW-0798">TonB box</keyword>
<feature type="short sequence motif" description="TonB C-terminal box" evidence="13">
    <location>
        <begin position="767"/>
        <end position="784"/>
    </location>
</feature>
<evidence type="ECO:0000313" key="18">
    <source>
        <dbReference type="EMBL" id="ATY31026.1"/>
    </source>
</evidence>
<organism evidence="18 19">
    <name type="scientific">Sphingomonas psychrotolerans</name>
    <dbReference type="NCBI Taxonomy" id="1327635"/>
    <lineage>
        <taxon>Bacteria</taxon>
        <taxon>Pseudomonadati</taxon>
        <taxon>Pseudomonadota</taxon>
        <taxon>Alphaproteobacteria</taxon>
        <taxon>Sphingomonadales</taxon>
        <taxon>Sphingomonadaceae</taxon>
        <taxon>Sphingomonas</taxon>
    </lineage>
</organism>
<dbReference type="InterPro" id="IPR010917">
    <property type="entry name" value="TonB_rcpt_CS"/>
</dbReference>
<dbReference type="EMBL" id="CP024923">
    <property type="protein sequence ID" value="ATY31026.1"/>
    <property type="molecule type" value="Genomic_DNA"/>
</dbReference>
<evidence type="ECO:0000256" key="8">
    <source>
        <dbReference type="ARBA" id="ARBA00023065"/>
    </source>
</evidence>
<dbReference type="PROSITE" id="PS52016">
    <property type="entry name" value="TONB_DEPENDENT_REC_3"/>
    <property type="match status" value="1"/>
</dbReference>
<dbReference type="Gene3D" id="2.170.130.10">
    <property type="entry name" value="TonB-dependent receptor, plug domain"/>
    <property type="match status" value="1"/>
</dbReference>
<evidence type="ECO:0000256" key="9">
    <source>
        <dbReference type="ARBA" id="ARBA00023077"/>
    </source>
</evidence>
<keyword evidence="6 15" id="KW-0732">Signal</keyword>
<comment type="similarity">
    <text evidence="12 14">Belongs to the TonB-dependent receptor family.</text>
</comment>
<sequence length="784" mass="83797">MHIWKTGAALAAIVTATTGAYAQTAPNSGETVAAQEAGNDIVVVGQAVSFANTKVTEAMIERLSALTSVNDVLNELPGVLVTEGDAFGSSDWATSITIRGFTTNRDTQQIGTTIDGIPNGGSGYGGGSRANRYLDVLNLATVQVSQGTGDIASRSNEALGGTLNYVTSDPAQERRLRVVLAGGDYSSRKAYIRADTGEIAPDTYAWISASASRSHDWIDGSGHSRRDHLAGKITSKLAGIDLTAYASYDDADESEYGSVSAAGFANNPHADGLLGEWTGIPYIDQNYRSGSRALRKNLLGYLKAHVEAGEINLTVSGYGHKMRGRGDWIPPYLVDVTNDGAGAPNSEFLGGGTVRGGANIGQIYFVTPTGATAAMTAGCVGSAGIPAQYDPSCYAAGSAPVQSYRHTHYKNRRLGALVDFDWKHEFGDVTNLFRAGIWYENGRSNNVRDWHKLTDARVGYAFNDKPYWVQFSTDYGVDEFMYYAEDVLTWGGLSARFGVKQFFLDQTRQELLNDRARTALESHSDPLLSVGLTWATPVPGLEVFGGYSQNFAAISRGLLEQDEAVVREIEPETANNIELGVRYSGTRLQGSLTVYDIKFNNRIIFVPSDFVTGIDYLDQVDGIYLNVGGIKSRGVEASLAYRFPGGITLSGAYTYNRAKYLGSGNPAQDAAIGITPGVQVFNSPKHMFVASADWRNDGWKAGVSSKYVGDRFIDTAGKGVAESFILTNAYAGVDLGAVAGPLKGLDFTLTVNNLTNERYLAGADGGSAFLGAPRTVTASLTLDF</sequence>
<feature type="signal peptide" evidence="15">
    <location>
        <begin position="1"/>
        <end position="22"/>
    </location>
</feature>
<keyword evidence="3 12" id="KW-1134">Transmembrane beta strand</keyword>